<dbReference type="EMBL" id="CP104694">
    <property type="protein sequence ID" value="UXI65849.1"/>
    <property type="molecule type" value="Genomic_DNA"/>
</dbReference>
<proteinExistence type="predicted"/>
<evidence type="ECO:0000313" key="1">
    <source>
        <dbReference type="EMBL" id="UXI65849.1"/>
    </source>
</evidence>
<evidence type="ECO:0000313" key="2">
    <source>
        <dbReference type="Proteomes" id="UP001064632"/>
    </source>
</evidence>
<accession>A0ABY6B7I3</accession>
<keyword evidence="2" id="KW-1185">Reference proteome</keyword>
<reference evidence="1" key="1">
    <citation type="submission" date="2022-09" db="EMBL/GenBank/DDBJ databases">
        <title>Tahibacter sp. nov., isolated from a fresh water.</title>
        <authorList>
            <person name="Baek J.H."/>
            <person name="Lee J.K."/>
            <person name="Kim J.M."/>
            <person name="Jeon C.O."/>
        </authorList>
    </citation>
    <scope>NUCLEOTIDE SEQUENCE</scope>
    <source>
        <strain evidence="1">W38</strain>
    </source>
</reference>
<gene>
    <name evidence="1" type="ORF">N4264_13880</name>
</gene>
<name>A0ABY6B7I3_9GAMM</name>
<sequence length="763" mass="82907">MRLRLRCALHRVREAIAATCLAAWTLVGLAQTGEPIATIGHGGFFDAQGKQIRVTQAFVEQAQSWYRTDLLTSIDDDGRRAFAEFERNLLRVGTVKGQTRLVARQYGLEWLFAHSARHRDDDRLLGKLRALEIALRTKLPEKANDRLPRREPFVLTPLQASRWTALRVKPKAGMGLLSPTVNSGQLYINECMDARVPIPPPIGQMDPNGTAGWKSQGFIPETIQFIVGTPAELRSYKSTSPAGMCYALPRYVDDTLDSVQFDGVICLSEETSKVCFWDNQMSGVGFTFDAGDQIPIGVPNLAIDPEGRYQAGGYELLGGTGGVCTDCHAGENPYITHPDADLGDGVLWSSLSGPPENLPTFAPNRYEPIVPAEWPQNDLSQAGPTVPVECGGCHVKGVAGRFPHLSNELPGYCTLVLSPALLTTMPPPSPGSAQAAAETFRDAYCGFPPDAASADAGDPHITTTNGVHYDFQAAGEFVVLKNSATGFELQSRQSPVQTTFTPPPNAYTGLSSCVSLNTAVAIRAGKHRITYQPRKAAQPDGDMVLRLNGREITATETRLDLGQGSWIAAAESGDGFDIKTGDGTRLTVTPRFWSSQGYWYLDVNVHKTPAREGIAGHVIGTDWLPRAPDGSSFGPRPAALGDRHDVLNRTFANAWRVTRISSLFDYDPGMSTQDFTDKSWPAAPDSGLACKTTLPSNSPLTRMHPELAEVACRRVQDKALRDNCLFDVAVMGDSRFADGYLNPPKGHDWDTLPCPGKKGRDNE</sequence>
<dbReference type="Proteomes" id="UP001064632">
    <property type="component" value="Chromosome"/>
</dbReference>
<dbReference type="RefSeq" id="WP_261692845.1">
    <property type="nucleotide sequence ID" value="NZ_CP104694.1"/>
</dbReference>
<organism evidence="1 2">
    <name type="scientific">Tahibacter amnicola</name>
    <dbReference type="NCBI Taxonomy" id="2976241"/>
    <lineage>
        <taxon>Bacteria</taxon>
        <taxon>Pseudomonadati</taxon>
        <taxon>Pseudomonadota</taxon>
        <taxon>Gammaproteobacteria</taxon>
        <taxon>Lysobacterales</taxon>
        <taxon>Rhodanobacteraceae</taxon>
        <taxon>Tahibacter</taxon>
    </lineage>
</organism>
<protein>
    <recommendedName>
        <fullName evidence="3">VWFD domain-containing protein</fullName>
    </recommendedName>
</protein>
<evidence type="ECO:0008006" key="3">
    <source>
        <dbReference type="Google" id="ProtNLM"/>
    </source>
</evidence>